<protein>
    <recommendedName>
        <fullName evidence="3">Secreted protein</fullName>
    </recommendedName>
</protein>
<feature type="signal peptide" evidence="1">
    <location>
        <begin position="1"/>
        <end position="19"/>
    </location>
</feature>
<reference evidence="2" key="1">
    <citation type="submission" date="2019-03" db="EMBL/GenBank/DDBJ databases">
        <authorList>
            <person name="Mank J."/>
            <person name="Almeida P."/>
        </authorList>
    </citation>
    <scope>NUCLEOTIDE SEQUENCE</scope>
    <source>
        <strain evidence="2">78183</strain>
    </source>
</reference>
<organism evidence="2">
    <name type="scientific">Salix viminalis</name>
    <name type="common">Common osier</name>
    <name type="synonym">Basket willow</name>
    <dbReference type="NCBI Taxonomy" id="40686"/>
    <lineage>
        <taxon>Eukaryota</taxon>
        <taxon>Viridiplantae</taxon>
        <taxon>Streptophyta</taxon>
        <taxon>Embryophyta</taxon>
        <taxon>Tracheophyta</taxon>
        <taxon>Spermatophyta</taxon>
        <taxon>Magnoliopsida</taxon>
        <taxon>eudicotyledons</taxon>
        <taxon>Gunneridae</taxon>
        <taxon>Pentapetalae</taxon>
        <taxon>rosids</taxon>
        <taxon>fabids</taxon>
        <taxon>Malpighiales</taxon>
        <taxon>Salicaceae</taxon>
        <taxon>Saliceae</taxon>
        <taxon>Salix</taxon>
    </lineage>
</organism>
<proteinExistence type="predicted"/>
<sequence>MHPCSAALILIFLATFTFTANPYPTKALLSQPSPSQKFIPFDIFQSIKICNYCYLILITANPIIPFVFSCSSRHDAGIQGWPLILYTY</sequence>
<evidence type="ECO:0008006" key="3">
    <source>
        <dbReference type="Google" id="ProtNLM"/>
    </source>
</evidence>
<dbReference type="AlphaFoldDB" id="A0A6N2JYC4"/>
<gene>
    <name evidence="2" type="ORF">SVIM_LOCUS6116</name>
</gene>
<evidence type="ECO:0000313" key="2">
    <source>
        <dbReference type="EMBL" id="VFU20509.1"/>
    </source>
</evidence>
<evidence type="ECO:0000256" key="1">
    <source>
        <dbReference type="SAM" id="SignalP"/>
    </source>
</evidence>
<feature type="chain" id="PRO_5026971798" description="Secreted protein" evidence="1">
    <location>
        <begin position="20"/>
        <end position="88"/>
    </location>
</feature>
<name>A0A6N2JYC4_SALVM</name>
<accession>A0A6N2JYC4</accession>
<dbReference type="EMBL" id="CAADRP010000001">
    <property type="protein sequence ID" value="VFU20509.1"/>
    <property type="molecule type" value="Genomic_DNA"/>
</dbReference>
<keyword evidence="1" id="KW-0732">Signal</keyword>